<feature type="compositionally biased region" description="Basic residues" evidence="1">
    <location>
        <begin position="33"/>
        <end position="54"/>
    </location>
</feature>
<evidence type="ECO:0000256" key="1">
    <source>
        <dbReference type="SAM" id="MobiDB-lite"/>
    </source>
</evidence>
<proteinExistence type="predicted"/>
<reference evidence="2" key="1">
    <citation type="submission" date="2021-05" db="EMBL/GenBank/DDBJ databases">
        <authorList>
            <person name="Alioto T."/>
            <person name="Alioto T."/>
            <person name="Gomez Garrido J."/>
        </authorList>
    </citation>
    <scope>NUCLEOTIDE SEQUENCE</scope>
</reference>
<feature type="region of interest" description="Disordered" evidence="1">
    <location>
        <begin position="32"/>
        <end position="54"/>
    </location>
</feature>
<dbReference type="AlphaFoldDB" id="A0A8D8GL55"/>
<evidence type="ECO:0000313" key="2">
    <source>
        <dbReference type="EMBL" id="CAG6514152.1"/>
    </source>
</evidence>
<organism evidence="2">
    <name type="scientific">Culex pipiens</name>
    <name type="common">House mosquito</name>
    <dbReference type="NCBI Taxonomy" id="7175"/>
    <lineage>
        <taxon>Eukaryota</taxon>
        <taxon>Metazoa</taxon>
        <taxon>Ecdysozoa</taxon>
        <taxon>Arthropoda</taxon>
        <taxon>Hexapoda</taxon>
        <taxon>Insecta</taxon>
        <taxon>Pterygota</taxon>
        <taxon>Neoptera</taxon>
        <taxon>Endopterygota</taxon>
        <taxon>Diptera</taxon>
        <taxon>Nematocera</taxon>
        <taxon>Culicoidea</taxon>
        <taxon>Culicidae</taxon>
        <taxon>Culicinae</taxon>
        <taxon>Culicini</taxon>
        <taxon>Culex</taxon>
        <taxon>Culex</taxon>
    </lineage>
</organism>
<dbReference type="EMBL" id="HBUE01169179">
    <property type="protein sequence ID" value="CAG6514152.1"/>
    <property type="molecule type" value="Transcribed_RNA"/>
</dbReference>
<accession>A0A8D8GL55</accession>
<protein>
    <submittedName>
        <fullName evidence="2">(northern house mosquito) hypothetical protein</fullName>
    </submittedName>
</protein>
<name>A0A8D8GL55_CULPI</name>
<dbReference type="EMBL" id="HBUE01274549">
    <property type="protein sequence ID" value="CAG6565634.1"/>
    <property type="molecule type" value="Transcribed_RNA"/>
</dbReference>
<sequence length="189" mass="21708">MKTTMTSPACRLTSSPRRKRLTKTPIRTCTKFTSHRGKKRDGKSINRQRRKKRRRLNLRRSLRRLANTSRRNTGRVHLPSLVIVTRKSLQIITAAAAAASKVTHRRPRRRKVPPKGIKRTNTKVVVSGNRLVSSRAGRKAVTVRAGKSRARVLTATNITLIRKCPPVRRIRMGTKRKKARKDVRRSRMI</sequence>